<accession>A0A8X6XHY1</accession>
<gene>
    <name evidence="1" type="ORF">TNIN_368561</name>
</gene>
<dbReference type="Proteomes" id="UP000886998">
    <property type="component" value="Unassembled WGS sequence"/>
</dbReference>
<dbReference type="AlphaFoldDB" id="A0A8X6XHY1"/>
<sequence>MWVILDNFAILASIPATGQRRGPFLYPFSPQTHPSTNPFALDIPYSLFCRRCLKANRQRVKKTSIGSSNISCKWTSWGLEDLSICYPEVVCKKIQFSKRRHLRIIHGTRFAFRFHSECREII</sequence>
<organism evidence="1 2">
    <name type="scientific">Trichonephila inaurata madagascariensis</name>
    <dbReference type="NCBI Taxonomy" id="2747483"/>
    <lineage>
        <taxon>Eukaryota</taxon>
        <taxon>Metazoa</taxon>
        <taxon>Ecdysozoa</taxon>
        <taxon>Arthropoda</taxon>
        <taxon>Chelicerata</taxon>
        <taxon>Arachnida</taxon>
        <taxon>Araneae</taxon>
        <taxon>Araneomorphae</taxon>
        <taxon>Entelegynae</taxon>
        <taxon>Araneoidea</taxon>
        <taxon>Nephilidae</taxon>
        <taxon>Trichonephila</taxon>
        <taxon>Trichonephila inaurata</taxon>
    </lineage>
</organism>
<evidence type="ECO:0000313" key="1">
    <source>
        <dbReference type="EMBL" id="GFY54188.1"/>
    </source>
</evidence>
<dbReference type="EMBL" id="BMAV01009753">
    <property type="protein sequence ID" value="GFY54188.1"/>
    <property type="molecule type" value="Genomic_DNA"/>
</dbReference>
<comment type="caution">
    <text evidence="1">The sequence shown here is derived from an EMBL/GenBank/DDBJ whole genome shotgun (WGS) entry which is preliminary data.</text>
</comment>
<evidence type="ECO:0000313" key="2">
    <source>
        <dbReference type="Proteomes" id="UP000886998"/>
    </source>
</evidence>
<name>A0A8X6XHY1_9ARAC</name>
<reference evidence="1" key="1">
    <citation type="submission" date="2020-08" db="EMBL/GenBank/DDBJ databases">
        <title>Multicomponent nature underlies the extraordinary mechanical properties of spider dragline silk.</title>
        <authorList>
            <person name="Kono N."/>
            <person name="Nakamura H."/>
            <person name="Mori M."/>
            <person name="Yoshida Y."/>
            <person name="Ohtoshi R."/>
            <person name="Malay A.D."/>
            <person name="Moran D.A.P."/>
            <person name="Tomita M."/>
            <person name="Numata K."/>
            <person name="Arakawa K."/>
        </authorList>
    </citation>
    <scope>NUCLEOTIDE SEQUENCE</scope>
</reference>
<protein>
    <submittedName>
        <fullName evidence="1">Uncharacterized protein</fullName>
    </submittedName>
</protein>
<keyword evidence="2" id="KW-1185">Reference proteome</keyword>
<proteinExistence type="predicted"/>